<dbReference type="Proteomes" id="UP000309676">
    <property type="component" value="Unassembled WGS sequence"/>
</dbReference>
<dbReference type="EMBL" id="VCIW01000043">
    <property type="protein sequence ID" value="TLS48259.1"/>
    <property type="molecule type" value="Genomic_DNA"/>
</dbReference>
<dbReference type="InterPro" id="IPR027414">
    <property type="entry name" value="GH95_N_dom"/>
</dbReference>
<dbReference type="GO" id="GO:0004560">
    <property type="term" value="F:alpha-L-fucosidase activity"/>
    <property type="evidence" value="ECO:0007669"/>
    <property type="project" value="InterPro"/>
</dbReference>
<dbReference type="SUPFAM" id="SSF48208">
    <property type="entry name" value="Six-hairpin glycosidases"/>
    <property type="match status" value="1"/>
</dbReference>
<dbReference type="InterPro" id="IPR012341">
    <property type="entry name" value="6hp_glycosidase-like_sf"/>
</dbReference>
<evidence type="ECO:0000259" key="1">
    <source>
        <dbReference type="Pfam" id="PF14498"/>
    </source>
</evidence>
<accession>A0A5R9FZS9</accession>
<dbReference type="InterPro" id="IPR016518">
    <property type="entry name" value="Alpha-L-fucosidase"/>
</dbReference>
<dbReference type="AlphaFoldDB" id="A0A5R9FZS9"/>
<dbReference type="GO" id="GO:0005975">
    <property type="term" value="P:carbohydrate metabolic process"/>
    <property type="evidence" value="ECO:0007669"/>
    <property type="project" value="InterPro"/>
</dbReference>
<keyword evidence="4" id="KW-0378">Hydrolase</keyword>
<dbReference type="FunFam" id="1.50.10.10:FF:000028">
    <property type="entry name" value="Alpha-L-fucosidase 2"/>
    <property type="match status" value="1"/>
</dbReference>
<evidence type="ECO:0000259" key="3">
    <source>
        <dbReference type="Pfam" id="PF22124"/>
    </source>
</evidence>
<dbReference type="InterPro" id="IPR054363">
    <property type="entry name" value="GH95_cat"/>
</dbReference>
<feature type="domain" description="Glycosyl hydrolase family 95 catalytic" evidence="3">
    <location>
        <begin position="282"/>
        <end position="692"/>
    </location>
</feature>
<dbReference type="InterPro" id="IPR049053">
    <property type="entry name" value="AFCA-like_C"/>
</dbReference>
<feature type="domain" description="Alpha fucosidase A-like C-terminal" evidence="2">
    <location>
        <begin position="694"/>
        <end position="784"/>
    </location>
</feature>
<dbReference type="PIRSF" id="PIRSF007663">
    <property type="entry name" value="UCP007663"/>
    <property type="match status" value="1"/>
</dbReference>
<comment type="caution">
    <text evidence="4">The sequence shown here is derived from an EMBL/GenBank/DDBJ whole genome shotgun (WGS) entry which is preliminary data.</text>
</comment>
<feature type="domain" description="Glycosyl hydrolase family 95 N-terminal" evidence="1">
    <location>
        <begin position="6"/>
        <end position="254"/>
    </location>
</feature>
<sequence>MNKQRLWYKQPAATWEEALPLGNGRLGAMAFGGVREERYALNEDTLWSGFPRDTNNYEALRYLKTARELIANGEYGAAETLVRDKMLGANVQSYEPLGDLRLTLHAADGEPEAYVRELELGSAVSTVRYKLGGVTYVRESFVSAPDQAMILRLTTEEGAPFDVDAALDSPLKHAVAAAGDDLLLQGRAPTHIADNYRGDHPYSVQYEDDAGLSFAIRLRAVVDGGTLSAADGTLRIRGARSMTLLLAAATDFERYDVMPKPGAAPLAATCAAALDAMRSMPYGTLRARHEAEHRALFERAELTLGNGEAGEADDTPTDERLARYREGVRDDRLEELYFQYGRYLLIASSRPGTQPANLQGIWNDRVQPPWCSDYTTNINTQMNYWPAELCNLSECHEPLFGLIADLSRTGARTAAVHYGARGWTTHHNVDLWRASTPTGGDPSWAFWPMGGVWLCRHLWEHYAFNLDERFLRETGYPFMKGAARFALDWLVEGPDGTLVTSPSTSPENRFLLSNGEPCSVSAGATMDLALIRDLFANCLEASRALAIEDADDAAFAEELRAALRRLPPYRIDAQGRLQEWLEPFPESEPGHRHVSHLYGLYPGEDMTPDRAPALAEACRATLASRLAHGGGHTGWSAAWLVNLYARLGDGESAYEYVFTLLRRSTLPNLFDNHPPFQIDGNFGGAAGMAEMLLQSHGGALRLLPALPAAWPAGRVRGLKARGGFVVDVDWADGRLAGATVRSNAGARCRLADAARFVVRDASGAAVAPEADGGFATTPGGVYAISLA</sequence>
<dbReference type="Pfam" id="PF14498">
    <property type="entry name" value="Glyco_hyd_65N_2"/>
    <property type="match status" value="1"/>
</dbReference>
<dbReference type="InterPro" id="IPR008928">
    <property type="entry name" value="6-hairpin_glycosidase_sf"/>
</dbReference>
<dbReference type="RefSeq" id="WP_138198351.1">
    <property type="nucleotide sequence ID" value="NZ_VCIW01000043.1"/>
</dbReference>
<reference evidence="4 5" key="1">
    <citation type="submission" date="2019-05" db="EMBL/GenBank/DDBJ databases">
        <authorList>
            <person name="Narsing Rao M.P."/>
            <person name="Li W.J."/>
        </authorList>
    </citation>
    <scope>NUCLEOTIDE SEQUENCE [LARGE SCALE GENOMIC DNA]</scope>
    <source>
        <strain evidence="4 5">SYSU_K30003</strain>
    </source>
</reference>
<organism evidence="4 5">
    <name type="scientific">Paenibacillus antri</name>
    <dbReference type="NCBI Taxonomy" id="2582848"/>
    <lineage>
        <taxon>Bacteria</taxon>
        <taxon>Bacillati</taxon>
        <taxon>Bacillota</taxon>
        <taxon>Bacilli</taxon>
        <taxon>Bacillales</taxon>
        <taxon>Paenibacillaceae</taxon>
        <taxon>Paenibacillus</taxon>
    </lineage>
</organism>
<name>A0A5R9FZS9_9BACL</name>
<proteinExistence type="predicted"/>
<gene>
    <name evidence="4" type="ORF">FE782_31660</name>
</gene>
<keyword evidence="5" id="KW-1185">Reference proteome</keyword>
<dbReference type="PANTHER" id="PTHR31084:SF0">
    <property type="entry name" value="ALPHA-L-FUCOSIDASE 2"/>
    <property type="match status" value="1"/>
</dbReference>
<evidence type="ECO:0000259" key="2">
    <source>
        <dbReference type="Pfam" id="PF21307"/>
    </source>
</evidence>
<dbReference type="OrthoDB" id="9802600at2"/>
<dbReference type="Pfam" id="PF22124">
    <property type="entry name" value="Glyco_hydro_95_cat"/>
    <property type="match status" value="1"/>
</dbReference>
<protein>
    <submittedName>
        <fullName evidence="4">Glycoside hydrolase family 95 protein</fullName>
    </submittedName>
</protein>
<evidence type="ECO:0000313" key="5">
    <source>
        <dbReference type="Proteomes" id="UP000309676"/>
    </source>
</evidence>
<dbReference type="Pfam" id="PF21307">
    <property type="entry name" value="Glyco_hydro_95_C"/>
    <property type="match status" value="1"/>
</dbReference>
<evidence type="ECO:0000313" key="4">
    <source>
        <dbReference type="EMBL" id="TLS48259.1"/>
    </source>
</evidence>
<dbReference type="PANTHER" id="PTHR31084">
    <property type="entry name" value="ALPHA-L-FUCOSIDASE 2"/>
    <property type="match status" value="1"/>
</dbReference>
<dbReference type="Gene3D" id="1.50.10.10">
    <property type="match status" value="1"/>
</dbReference>